<comment type="caution">
    <text evidence="3">The sequence shown here is derived from an EMBL/GenBank/DDBJ whole genome shotgun (WGS) entry which is preliminary data.</text>
</comment>
<feature type="domain" description="YhcG N-terminal" evidence="2">
    <location>
        <begin position="38"/>
        <end position="171"/>
    </location>
</feature>
<proteinExistence type="predicted"/>
<dbReference type="InterPro" id="IPR053148">
    <property type="entry name" value="PD-DEXK-like_domain"/>
</dbReference>
<dbReference type="InterPro" id="IPR011856">
    <property type="entry name" value="tRNA_endonuc-like_dom_sf"/>
</dbReference>
<dbReference type="InterPro" id="IPR009362">
    <property type="entry name" value="YhcG_C"/>
</dbReference>
<protein>
    <submittedName>
        <fullName evidence="3">Nuclease of restriction endonuclease-like (RecB) superfamily</fullName>
    </submittedName>
</protein>
<gene>
    <name evidence="3" type="ORF">JOF39_000378</name>
</gene>
<name>A0ABS4XLF4_GLUPR</name>
<reference evidence="3 4" key="1">
    <citation type="submission" date="2021-03" db="EMBL/GenBank/DDBJ databases">
        <title>Sequencing the genomes of 1000 actinobacteria strains.</title>
        <authorList>
            <person name="Klenk H.-P."/>
        </authorList>
    </citation>
    <scope>NUCLEOTIDE SEQUENCE [LARGE SCALE GENOMIC DNA]</scope>
    <source>
        <strain evidence="3 4">DSM 20168</strain>
    </source>
</reference>
<feature type="domain" description="YhcG PDDEXK nuclease" evidence="1">
    <location>
        <begin position="194"/>
        <end position="348"/>
    </location>
</feature>
<dbReference type="Gene3D" id="3.40.1350.10">
    <property type="match status" value="1"/>
</dbReference>
<sequence length="369" mass="41785">MNSKNDALISNDVVRISNTPTIAGLSSWYPTLLDSFSNHVAQGQRHAQQAVNQELVVTYWHVGHDILDRQSEQGWGSKVMDRLSTDLRERFPGIKGFSPRNLKYMRSFAATRSATAIVQAPLAQLPWYLHIALLEKLDDESTRNWFAAMALSEGWSRNHLVRQIETRLHERSGQAVSDFEATLPSPTSAFVHNAAKDPYVFDFLEMTESHNERELEDQLMHQVERFLLELGRGFAFVGRQLRLDVTGDEFFPDLIFYNFILRRFVVVELKATKFEPGHLGQLGMYMSAVDDLFAQPGDEPTIGLLLCKTKNSVVAEYALRGFSSPISVAEWATELKDSLPEDVSRSLPSIVELEAELADAELNKDDHSW</sequence>
<dbReference type="PANTHER" id="PTHR30547">
    <property type="entry name" value="UNCHARACTERIZED PROTEIN YHCG-RELATED"/>
    <property type="match status" value="1"/>
</dbReference>
<evidence type="ECO:0000259" key="1">
    <source>
        <dbReference type="Pfam" id="PF06250"/>
    </source>
</evidence>
<evidence type="ECO:0000313" key="3">
    <source>
        <dbReference type="EMBL" id="MBP2397297.1"/>
    </source>
</evidence>
<dbReference type="Pfam" id="PF06250">
    <property type="entry name" value="YhcG_C"/>
    <property type="match status" value="1"/>
</dbReference>
<dbReference type="PANTHER" id="PTHR30547:SF5">
    <property type="entry name" value="NUCLEASE YHCG-RELATED"/>
    <property type="match status" value="1"/>
</dbReference>
<dbReference type="InterPro" id="IPR041527">
    <property type="entry name" value="YhcG_N"/>
</dbReference>
<dbReference type="RefSeq" id="WP_188947311.1">
    <property type="nucleotide sequence ID" value="NZ_BMPH01000002.1"/>
</dbReference>
<dbReference type="Proteomes" id="UP001195422">
    <property type="component" value="Unassembled WGS sequence"/>
</dbReference>
<accession>A0ABS4XLF4</accession>
<dbReference type="EMBL" id="JAGIOJ010000001">
    <property type="protein sequence ID" value="MBP2397297.1"/>
    <property type="molecule type" value="Genomic_DNA"/>
</dbReference>
<organism evidence="3 4">
    <name type="scientific">Glutamicibacter protophormiae</name>
    <name type="common">Brevibacterium protophormiae</name>
    <dbReference type="NCBI Taxonomy" id="37930"/>
    <lineage>
        <taxon>Bacteria</taxon>
        <taxon>Bacillati</taxon>
        <taxon>Actinomycetota</taxon>
        <taxon>Actinomycetes</taxon>
        <taxon>Micrococcales</taxon>
        <taxon>Micrococcaceae</taxon>
        <taxon>Glutamicibacter</taxon>
    </lineage>
</organism>
<evidence type="ECO:0000313" key="4">
    <source>
        <dbReference type="Proteomes" id="UP001195422"/>
    </source>
</evidence>
<keyword evidence="4" id="KW-1185">Reference proteome</keyword>
<evidence type="ECO:0000259" key="2">
    <source>
        <dbReference type="Pfam" id="PF17761"/>
    </source>
</evidence>
<dbReference type="Pfam" id="PF17761">
    <property type="entry name" value="DUF1016_N"/>
    <property type="match status" value="1"/>
</dbReference>